<dbReference type="InterPro" id="IPR015797">
    <property type="entry name" value="NUDIX_hydrolase-like_dom_sf"/>
</dbReference>
<name>I7KT15_9CLOT</name>
<dbReference type="STRING" id="857293.CAAU_0734"/>
<evidence type="ECO:0000313" key="13">
    <source>
        <dbReference type="EMBL" id="CCJ32818.1"/>
    </source>
</evidence>
<proteinExistence type="inferred from homology"/>
<keyword evidence="6" id="KW-0227">DNA damage</keyword>
<evidence type="ECO:0000259" key="12">
    <source>
        <dbReference type="PROSITE" id="PS51462"/>
    </source>
</evidence>
<dbReference type="PANTHER" id="PTHR47707:SF1">
    <property type="entry name" value="NUDIX HYDROLASE FAMILY PROTEIN"/>
    <property type="match status" value="1"/>
</dbReference>
<dbReference type="GO" id="GO:0044715">
    <property type="term" value="F:8-oxo-dGDP phosphatase activity"/>
    <property type="evidence" value="ECO:0007669"/>
    <property type="project" value="TreeGrafter"/>
</dbReference>
<reference evidence="13 14" key="1">
    <citation type="journal article" date="2011" name="J. Bacteriol.">
        <title>Draft genome sequence of Caloramator australicus strain RC3T, a thermoanaerobe from the Great Artesian Basin of Australia.</title>
        <authorList>
            <person name="Ogg C.D."/>
            <person name="Patel B.K.C."/>
        </authorList>
    </citation>
    <scope>NUCLEOTIDE SEQUENCE [LARGE SCALE GENOMIC DNA]</scope>
    <source>
        <strain evidence="13 14">RC3</strain>
    </source>
</reference>
<protein>
    <recommendedName>
        <fullName evidence="11">8-oxo-dGTP diphosphatase</fullName>
        <ecNumber evidence="11">3.6.1.55</ecNumber>
    </recommendedName>
</protein>
<evidence type="ECO:0000256" key="7">
    <source>
        <dbReference type="ARBA" id="ARBA00022801"/>
    </source>
</evidence>
<keyword evidence="5" id="KW-0479">Metal-binding</keyword>
<dbReference type="EC" id="3.6.1.55" evidence="11"/>
<gene>
    <name evidence="13" type="ORF">CAAU_0734</name>
</gene>
<dbReference type="GO" id="GO:0008413">
    <property type="term" value="F:8-oxo-7,8-dihydroguanosine triphosphate pyrophosphatase activity"/>
    <property type="evidence" value="ECO:0007669"/>
    <property type="project" value="TreeGrafter"/>
</dbReference>
<feature type="domain" description="Nudix hydrolase" evidence="12">
    <location>
        <begin position="1"/>
        <end position="124"/>
    </location>
</feature>
<evidence type="ECO:0000256" key="10">
    <source>
        <dbReference type="ARBA" id="ARBA00035861"/>
    </source>
</evidence>
<dbReference type="Gene3D" id="3.90.79.10">
    <property type="entry name" value="Nucleoside Triphosphate Pyrophosphohydrolase"/>
    <property type="match status" value="1"/>
</dbReference>
<organism evidence="13 14">
    <name type="scientific">Caloramator australicus RC3</name>
    <dbReference type="NCBI Taxonomy" id="857293"/>
    <lineage>
        <taxon>Bacteria</taxon>
        <taxon>Bacillati</taxon>
        <taxon>Bacillota</taxon>
        <taxon>Clostridia</taxon>
        <taxon>Eubacteriales</taxon>
        <taxon>Clostridiaceae</taxon>
        <taxon>Caloramator</taxon>
    </lineage>
</organism>
<keyword evidence="4" id="KW-0235">DNA replication</keyword>
<evidence type="ECO:0000256" key="8">
    <source>
        <dbReference type="ARBA" id="ARBA00022842"/>
    </source>
</evidence>
<comment type="similarity">
    <text evidence="2">Belongs to the Nudix hydrolase family.</text>
</comment>
<accession>I7KT15</accession>
<evidence type="ECO:0000256" key="11">
    <source>
        <dbReference type="ARBA" id="ARBA00038905"/>
    </source>
</evidence>
<dbReference type="Pfam" id="PF00293">
    <property type="entry name" value="NUDIX"/>
    <property type="match status" value="1"/>
</dbReference>
<dbReference type="GO" id="GO:0046872">
    <property type="term" value="F:metal ion binding"/>
    <property type="evidence" value="ECO:0007669"/>
    <property type="project" value="UniProtKB-KW"/>
</dbReference>
<evidence type="ECO:0000256" key="3">
    <source>
        <dbReference type="ARBA" id="ARBA00022457"/>
    </source>
</evidence>
<keyword evidence="9" id="KW-0234">DNA repair</keyword>
<comment type="caution">
    <text evidence="13">The sequence shown here is derived from an EMBL/GenBank/DDBJ whole genome shotgun (WGS) entry which is preliminary data.</text>
</comment>
<dbReference type="RefSeq" id="WP_008908094.1">
    <property type="nucleotide sequence ID" value="NZ_CAKP01000035.1"/>
</dbReference>
<dbReference type="eggNOG" id="COG1051">
    <property type="taxonomic scope" value="Bacteria"/>
</dbReference>
<evidence type="ECO:0000256" key="6">
    <source>
        <dbReference type="ARBA" id="ARBA00022763"/>
    </source>
</evidence>
<dbReference type="GO" id="GO:0044716">
    <property type="term" value="F:8-oxo-GDP phosphatase activity"/>
    <property type="evidence" value="ECO:0007669"/>
    <property type="project" value="TreeGrafter"/>
</dbReference>
<evidence type="ECO:0000256" key="2">
    <source>
        <dbReference type="ARBA" id="ARBA00005582"/>
    </source>
</evidence>
<dbReference type="GO" id="GO:0006281">
    <property type="term" value="P:DNA repair"/>
    <property type="evidence" value="ECO:0007669"/>
    <property type="project" value="UniProtKB-KW"/>
</dbReference>
<dbReference type="InterPro" id="IPR047127">
    <property type="entry name" value="MutT-like"/>
</dbReference>
<dbReference type="AlphaFoldDB" id="I7KT15"/>
<dbReference type="InterPro" id="IPR020476">
    <property type="entry name" value="Nudix_hydrolase"/>
</dbReference>
<keyword evidence="3" id="KW-0515">Mutator protein</keyword>
<evidence type="ECO:0000256" key="1">
    <source>
        <dbReference type="ARBA" id="ARBA00001946"/>
    </source>
</evidence>
<keyword evidence="14" id="KW-1185">Reference proteome</keyword>
<dbReference type="SUPFAM" id="SSF55811">
    <property type="entry name" value="Nudix"/>
    <property type="match status" value="1"/>
</dbReference>
<dbReference type="CDD" id="cd03425">
    <property type="entry name" value="NUDIX_MutT_NudA_like"/>
    <property type="match status" value="1"/>
</dbReference>
<evidence type="ECO:0000313" key="14">
    <source>
        <dbReference type="Proteomes" id="UP000007652"/>
    </source>
</evidence>
<dbReference type="PANTHER" id="PTHR47707">
    <property type="entry name" value="8-OXO-DGTP DIPHOSPHATASE"/>
    <property type="match status" value="1"/>
</dbReference>
<dbReference type="OrthoDB" id="9810648at2"/>
<sequence length="130" mass="15264">MKVVTAAIIIDDDRVFIARRKDGNIKGKWEFPGGKLEENETYEECLKREIYEELKMNIEIIKPFEEVVHDYENGRIKLVSFLVKSLSYDYELSVHDDARWVSIEELLDYDLAPADIPIAKKLKEELKTKE</sequence>
<dbReference type="GO" id="GO:0035539">
    <property type="term" value="F:8-oxo-7,8-dihydrodeoxyguanosine triphosphate pyrophosphatase activity"/>
    <property type="evidence" value="ECO:0007669"/>
    <property type="project" value="UniProtKB-EC"/>
</dbReference>
<dbReference type="GO" id="GO:0006260">
    <property type="term" value="P:DNA replication"/>
    <property type="evidence" value="ECO:0007669"/>
    <property type="project" value="UniProtKB-KW"/>
</dbReference>
<dbReference type="InterPro" id="IPR000086">
    <property type="entry name" value="NUDIX_hydrolase_dom"/>
</dbReference>
<comment type="cofactor">
    <cofactor evidence="1">
        <name>Mg(2+)</name>
        <dbReference type="ChEBI" id="CHEBI:18420"/>
    </cofactor>
</comment>
<comment type="catalytic activity">
    <reaction evidence="10">
        <text>8-oxo-dGTP + H2O = 8-oxo-dGMP + diphosphate + H(+)</text>
        <dbReference type="Rhea" id="RHEA:31575"/>
        <dbReference type="ChEBI" id="CHEBI:15377"/>
        <dbReference type="ChEBI" id="CHEBI:15378"/>
        <dbReference type="ChEBI" id="CHEBI:33019"/>
        <dbReference type="ChEBI" id="CHEBI:63224"/>
        <dbReference type="ChEBI" id="CHEBI:77896"/>
        <dbReference type="EC" id="3.6.1.55"/>
    </reaction>
</comment>
<keyword evidence="7" id="KW-0378">Hydrolase</keyword>
<dbReference type="PROSITE" id="PS51462">
    <property type="entry name" value="NUDIX"/>
    <property type="match status" value="1"/>
</dbReference>
<evidence type="ECO:0000256" key="5">
    <source>
        <dbReference type="ARBA" id="ARBA00022723"/>
    </source>
</evidence>
<dbReference type="EMBL" id="CAKP01000035">
    <property type="protein sequence ID" value="CCJ32818.1"/>
    <property type="molecule type" value="Genomic_DNA"/>
</dbReference>
<dbReference type="Proteomes" id="UP000007652">
    <property type="component" value="Unassembled WGS sequence"/>
</dbReference>
<dbReference type="PRINTS" id="PR00502">
    <property type="entry name" value="NUDIXFAMILY"/>
</dbReference>
<evidence type="ECO:0000256" key="9">
    <source>
        <dbReference type="ARBA" id="ARBA00023204"/>
    </source>
</evidence>
<evidence type="ECO:0000256" key="4">
    <source>
        <dbReference type="ARBA" id="ARBA00022705"/>
    </source>
</evidence>
<keyword evidence="8" id="KW-0460">Magnesium</keyword>